<feature type="non-terminal residue" evidence="9">
    <location>
        <position position="1"/>
    </location>
</feature>
<evidence type="ECO:0000256" key="4">
    <source>
        <dbReference type="ARBA" id="ARBA00022989"/>
    </source>
</evidence>
<feature type="domain" description="Anoctamin transmembrane" evidence="8">
    <location>
        <begin position="1"/>
        <end position="124"/>
    </location>
</feature>
<dbReference type="PANTHER" id="PTHR12308:SF83">
    <property type="entry name" value="ANOCTAMIN"/>
    <property type="match status" value="1"/>
</dbReference>
<protein>
    <recommendedName>
        <fullName evidence="6">Anoctamin</fullName>
    </recommendedName>
</protein>
<dbReference type="Proteomes" id="UP001562425">
    <property type="component" value="Unassembled WGS sequence"/>
</dbReference>
<dbReference type="InterPro" id="IPR049452">
    <property type="entry name" value="Anoctamin_TM"/>
</dbReference>
<dbReference type="Pfam" id="PF04547">
    <property type="entry name" value="Anoctamin"/>
    <property type="match status" value="1"/>
</dbReference>
<dbReference type="EMBL" id="JBEHCU010000473">
    <property type="protein sequence ID" value="KAL1404381.1"/>
    <property type="molecule type" value="Genomic_DNA"/>
</dbReference>
<keyword evidence="3" id="KW-0812">Transmembrane</keyword>
<proteinExistence type="inferred from homology"/>
<evidence type="ECO:0000256" key="7">
    <source>
        <dbReference type="SAM" id="MobiDB-lite"/>
    </source>
</evidence>
<evidence type="ECO:0000256" key="3">
    <source>
        <dbReference type="ARBA" id="ARBA00022692"/>
    </source>
</evidence>
<evidence type="ECO:0000259" key="8">
    <source>
        <dbReference type="Pfam" id="PF04547"/>
    </source>
</evidence>
<evidence type="ECO:0000313" key="10">
    <source>
        <dbReference type="Proteomes" id="UP001562425"/>
    </source>
</evidence>
<organism evidence="9 10">
    <name type="scientific">Culex pipiens pipiens</name>
    <name type="common">Northern house mosquito</name>
    <dbReference type="NCBI Taxonomy" id="38569"/>
    <lineage>
        <taxon>Eukaryota</taxon>
        <taxon>Metazoa</taxon>
        <taxon>Ecdysozoa</taxon>
        <taxon>Arthropoda</taxon>
        <taxon>Hexapoda</taxon>
        <taxon>Insecta</taxon>
        <taxon>Pterygota</taxon>
        <taxon>Neoptera</taxon>
        <taxon>Endopterygota</taxon>
        <taxon>Diptera</taxon>
        <taxon>Nematocera</taxon>
        <taxon>Culicoidea</taxon>
        <taxon>Culicidae</taxon>
        <taxon>Culicinae</taxon>
        <taxon>Culicini</taxon>
        <taxon>Culex</taxon>
        <taxon>Culex</taxon>
    </lineage>
</organism>
<comment type="subcellular location">
    <subcellularLocation>
        <location evidence="1 6">Membrane</location>
        <topology evidence="1 6">Multi-pass membrane protein</topology>
    </subcellularLocation>
</comment>
<evidence type="ECO:0000256" key="1">
    <source>
        <dbReference type="ARBA" id="ARBA00004141"/>
    </source>
</evidence>
<reference evidence="9 10" key="1">
    <citation type="submission" date="2024-05" db="EMBL/GenBank/DDBJ databases">
        <title>Culex pipiens pipiens assembly and annotation.</title>
        <authorList>
            <person name="Alout H."/>
            <person name="Durand T."/>
        </authorList>
    </citation>
    <scope>NUCLEOTIDE SEQUENCE [LARGE SCALE GENOMIC DNA]</scope>
    <source>
        <strain evidence="9">HA-2024</strain>
        <tissue evidence="9">Whole body</tissue>
    </source>
</reference>
<name>A0ABD1DXC1_CULPP</name>
<gene>
    <name evidence="9" type="ORF">pipiens_018914</name>
</gene>
<accession>A0ABD1DXC1</accession>
<feature type="region of interest" description="Disordered" evidence="7">
    <location>
        <begin position="141"/>
        <end position="160"/>
    </location>
</feature>
<keyword evidence="4" id="KW-1133">Transmembrane helix</keyword>
<comment type="caution">
    <text evidence="9">The sequence shown here is derived from an EMBL/GenBank/DDBJ whole genome shotgun (WGS) entry which is preliminary data.</text>
</comment>
<keyword evidence="5" id="KW-0472">Membrane</keyword>
<dbReference type="PANTHER" id="PTHR12308">
    <property type="entry name" value="ANOCTAMIN"/>
    <property type="match status" value="1"/>
</dbReference>
<comment type="similarity">
    <text evidence="2 6">Belongs to the anoctamin family.</text>
</comment>
<dbReference type="AlphaFoldDB" id="A0ABD1DXC1"/>
<dbReference type="InterPro" id="IPR007632">
    <property type="entry name" value="Anoctamin"/>
</dbReference>
<keyword evidence="10" id="KW-1185">Reference proteome</keyword>
<sequence>AFIIAFSSDFIPRLYYKYLLNEDRTEAGFVQHTLAIFNVSDFEEGAAPRFSKFANVTQCRYQEYRNPPDHPDRPYKRPLFYWHMLALRLAFVVIYQNVVSFVQIVVAWAIPDVPGRLQDQIKREQYLMNEYIIKQEKRLTDRRKGGGGGVGRNGTLTRQQSSLDDYGTASLLEEEEATIRVEEEKFGAPPRRRNAGGGQTTADINERFKECEIVTSRLLESGWCGLTCSLAMSSRRIRHILELSQQERKEFLDSFDCVLTDCDGE</sequence>
<evidence type="ECO:0000256" key="5">
    <source>
        <dbReference type="ARBA" id="ARBA00023136"/>
    </source>
</evidence>
<evidence type="ECO:0000313" key="9">
    <source>
        <dbReference type="EMBL" id="KAL1404381.1"/>
    </source>
</evidence>
<dbReference type="GO" id="GO:0016020">
    <property type="term" value="C:membrane"/>
    <property type="evidence" value="ECO:0007669"/>
    <property type="project" value="UniProtKB-SubCell"/>
</dbReference>
<evidence type="ECO:0000256" key="6">
    <source>
        <dbReference type="RuleBase" id="RU280814"/>
    </source>
</evidence>
<evidence type="ECO:0000256" key="2">
    <source>
        <dbReference type="ARBA" id="ARBA00009671"/>
    </source>
</evidence>